<organism evidence="5">
    <name type="scientific">marine sediment metagenome</name>
    <dbReference type="NCBI Taxonomy" id="412755"/>
    <lineage>
        <taxon>unclassified sequences</taxon>
        <taxon>metagenomes</taxon>
        <taxon>ecological metagenomes</taxon>
    </lineage>
</organism>
<reference evidence="5" key="1">
    <citation type="journal article" date="2014" name="Front. Microbiol.">
        <title>High frequency of phylogenetically diverse reductive dehalogenase-homologous genes in deep subseafloor sedimentary metagenomes.</title>
        <authorList>
            <person name="Kawai M."/>
            <person name="Futagami T."/>
            <person name="Toyoda A."/>
            <person name="Takaki Y."/>
            <person name="Nishi S."/>
            <person name="Hori S."/>
            <person name="Arai W."/>
            <person name="Tsubouchi T."/>
            <person name="Morono Y."/>
            <person name="Uchiyama I."/>
            <person name="Ito T."/>
            <person name="Fujiyama A."/>
            <person name="Inagaki F."/>
            <person name="Takami H."/>
        </authorList>
    </citation>
    <scope>NUCLEOTIDE SEQUENCE</scope>
    <source>
        <strain evidence="5">Expedition CK06-06</strain>
    </source>
</reference>
<sequence>MFKDNSVNMEMSVDTNKINENINSDKKEVLETQELTKRFGGLIAVNNFDLKVNQGEISSLIGPNGAGKTTVFNVVTGIYKADGGKVLFKGEDLAGKKPHQIIKKGIARTFQNIRLFSNMTCLENVMAGQHCRGNEGTWTSILQTSGQKKEELEIKKNAENRLKQVGLWKYRDELAKNIAYGSQRMLEIARALASNPDLLILDEPSSGLNDKESEDLMKFLKIVLKEDLTILLIEHDMNVVMGISDWVTVMDEGKKIAEGFPEDIYHNPLVIEAYLGKEEGEEL</sequence>
<dbReference type="InterPro" id="IPR032823">
    <property type="entry name" value="BCA_ABC_TP_C"/>
</dbReference>
<keyword evidence="1" id="KW-0813">Transport</keyword>
<dbReference type="GO" id="GO:0015192">
    <property type="term" value="F:L-phenylalanine transmembrane transporter activity"/>
    <property type="evidence" value="ECO:0007669"/>
    <property type="project" value="TreeGrafter"/>
</dbReference>
<dbReference type="CDD" id="cd03219">
    <property type="entry name" value="ABC_Mj1267_LivG_branched"/>
    <property type="match status" value="1"/>
</dbReference>
<dbReference type="SUPFAM" id="SSF52540">
    <property type="entry name" value="P-loop containing nucleoside triphosphate hydrolases"/>
    <property type="match status" value="1"/>
</dbReference>
<dbReference type="GO" id="GO:0042941">
    <property type="term" value="P:D-alanine transmembrane transport"/>
    <property type="evidence" value="ECO:0007669"/>
    <property type="project" value="TreeGrafter"/>
</dbReference>
<feature type="domain" description="ABC transporter" evidence="4">
    <location>
        <begin position="30"/>
        <end position="277"/>
    </location>
</feature>
<keyword evidence="2" id="KW-0547">Nucleotide-binding</keyword>
<accession>X1AQ36</accession>
<dbReference type="Pfam" id="PF00005">
    <property type="entry name" value="ABC_tran"/>
    <property type="match status" value="1"/>
</dbReference>
<dbReference type="GO" id="GO:0005304">
    <property type="term" value="F:L-valine transmembrane transporter activity"/>
    <property type="evidence" value="ECO:0007669"/>
    <property type="project" value="TreeGrafter"/>
</dbReference>
<dbReference type="EMBL" id="BART01002011">
    <property type="protein sequence ID" value="GAG74408.1"/>
    <property type="molecule type" value="Genomic_DNA"/>
</dbReference>
<dbReference type="GO" id="GO:0015808">
    <property type="term" value="P:L-alanine transport"/>
    <property type="evidence" value="ECO:0007669"/>
    <property type="project" value="TreeGrafter"/>
</dbReference>
<dbReference type="PANTHER" id="PTHR45772">
    <property type="entry name" value="CONSERVED COMPONENT OF ABC TRANSPORTER FOR NATURAL AMINO ACIDS-RELATED"/>
    <property type="match status" value="1"/>
</dbReference>
<protein>
    <recommendedName>
        <fullName evidence="4">ABC transporter domain-containing protein</fullName>
    </recommendedName>
</protein>
<dbReference type="PANTHER" id="PTHR45772:SF7">
    <property type="entry name" value="AMINO ACID ABC TRANSPORTER ATP-BINDING PROTEIN"/>
    <property type="match status" value="1"/>
</dbReference>
<evidence type="ECO:0000256" key="2">
    <source>
        <dbReference type="ARBA" id="ARBA00022741"/>
    </source>
</evidence>
<dbReference type="Pfam" id="PF12399">
    <property type="entry name" value="BCA_ABC_TP_C"/>
    <property type="match status" value="1"/>
</dbReference>
<comment type="caution">
    <text evidence="5">The sequence shown here is derived from an EMBL/GenBank/DDBJ whole genome shotgun (WGS) entry which is preliminary data.</text>
</comment>
<dbReference type="GO" id="GO:0005886">
    <property type="term" value="C:plasma membrane"/>
    <property type="evidence" value="ECO:0007669"/>
    <property type="project" value="TreeGrafter"/>
</dbReference>
<dbReference type="AlphaFoldDB" id="X1AQ36"/>
<dbReference type="InterPro" id="IPR051120">
    <property type="entry name" value="ABC_AA/LPS_Transport"/>
</dbReference>
<name>X1AQ36_9ZZZZ</name>
<dbReference type="InterPro" id="IPR027417">
    <property type="entry name" value="P-loop_NTPase"/>
</dbReference>
<dbReference type="InterPro" id="IPR003593">
    <property type="entry name" value="AAA+_ATPase"/>
</dbReference>
<evidence type="ECO:0000256" key="1">
    <source>
        <dbReference type="ARBA" id="ARBA00022448"/>
    </source>
</evidence>
<dbReference type="GO" id="GO:0015188">
    <property type="term" value="F:L-isoleucine transmembrane transporter activity"/>
    <property type="evidence" value="ECO:0007669"/>
    <property type="project" value="TreeGrafter"/>
</dbReference>
<dbReference type="SMART" id="SM00382">
    <property type="entry name" value="AAA"/>
    <property type="match status" value="1"/>
</dbReference>
<evidence type="ECO:0000256" key="3">
    <source>
        <dbReference type="ARBA" id="ARBA00022840"/>
    </source>
</evidence>
<dbReference type="GO" id="GO:1903806">
    <property type="term" value="P:L-isoleucine import across plasma membrane"/>
    <property type="evidence" value="ECO:0007669"/>
    <property type="project" value="TreeGrafter"/>
</dbReference>
<dbReference type="Gene3D" id="3.40.50.300">
    <property type="entry name" value="P-loop containing nucleotide triphosphate hydrolases"/>
    <property type="match status" value="1"/>
</dbReference>
<dbReference type="FunFam" id="3.40.50.300:FF:000421">
    <property type="entry name" value="Branched-chain amino acid ABC transporter ATP-binding protein"/>
    <property type="match status" value="1"/>
</dbReference>
<dbReference type="PROSITE" id="PS50893">
    <property type="entry name" value="ABC_TRANSPORTER_2"/>
    <property type="match status" value="1"/>
</dbReference>
<evidence type="ECO:0000313" key="5">
    <source>
        <dbReference type="EMBL" id="GAG74408.1"/>
    </source>
</evidence>
<dbReference type="GO" id="GO:0005524">
    <property type="term" value="F:ATP binding"/>
    <property type="evidence" value="ECO:0007669"/>
    <property type="project" value="UniProtKB-KW"/>
</dbReference>
<dbReference type="GO" id="GO:0016887">
    <property type="term" value="F:ATP hydrolysis activity"/>
    <property type="evidence" value="ECO:0007669"/>
    <property type="project" value="InterPro"/>
</dbReference>
<dbReference type="InterPro" id="IPR003439">
    <property type="entry name" value="ABC_transporter-like_ATP-bd"/>
</dbReference>
<dbReference type="GO" id="GO:1903805">
    <property type="term" value="P:L-valine import across plasma membrane"/>
    <property type="evidence" value="ECO:0007669"/>
    <property type="project" value="TreeGrafter"/>
</dbReference>
<evidence type="ECO:0000259" key="4">
    <source>
        <dbReference type="PROSITE" id="PS50893"/>
    </source>
</evidence>
<gene>
    <name evidence="5" type="ORF">S01H4_06495</name>
</gene>
<keyword evidence="3" id="KW-0067">ATP-binding</keyword>
<proteinExistence type="predicted"/>